<gene>
    <name evidence="10" type="primary">LOC111130122</name>
</gene>
<dbReference type="OrthoDB" id="6136301at2759"/>
<comment type="subcellular location">
    <subcellularLocation>
        <location evidence="1">Cell membrane</location>
        <topology evidence="1">Multi-pass membrane protein</topology>
    </subcellularLocation>
    <subcellularLocation>
        <location evidence="7">Membrane</location>
        <topology evidence="7">Multi-pass membrane protein</topology>
    </subcellularLocation>
</comment>
<keyword evidence="9" id="KW-1185">Reference proteome</keyword>
<feature type="region of interest" description="Disordered" evidence="8">
    <location>
        <begin position="442"/>
        <end position="461"/>
    </location>
</feature>
<feature type="transmembrane region" description="Helical" evidence="7">
    <location>
        <begin position="343"/>
        <end position="362"/>
    </location>
</feature>
<dbReference type="GO" id="GO:0005886">
    <property type="term" value="C:plasma membrane"/>
    <property type="evidence" value="ECO:0007669"/>
    <property type="project" value="UniProtKB-SubCell"/>
</dbReference>
<dbReference type="RefSeq" id="XP_022332552.1">
    <property type="nucleotide sequence ID" value="XM_022476844.1"/>
</dbReference>
<reference evidence="10" key="1">
    <citation type="submission" date="2025-08" db="UniProtKB">
        <authorList>
            <consortium name="RefSeq"/>
        </authorList>
    </citation>
    <scope>IDENTIFICATION</scope>
    <source>
        <tissue evidence="10">Whole sample</tissue>
    </source>
</reference>
<evidence type="ECO:0000256" key="1">
    <source>
        <dbReference type="ARBA" id="ARBA00004651"/>
    </source>
</evidence>
<feature type="compositionally biased region" description="Basic and acidic residues" evidence="8">
    <location>
        <begin position="1"/>
        <end position="23"/>
    </location>
</feature>
<dbReference type="KEGG" id="cvn:111130122"/>
<dbReference type="PANTHER" id="PTHR16024">
    <property type="entry name" value="XK-RELATED PROTEIN"/>
    <property type="match status" value="1"/>
</dbReference>
<dbReference type="GeneID" id="111130122"/>
<dbReference type="Proteomes" id="UP000694844">
    <property type="component" value="Chromosome 4"/>
</dbReference>
<name>A0A8B8DWD7_CRAVI</name>
<organism evidence="9 10">
    <name type="scientific">Crassostrea virginica</name>
    <name type="common">Eastern oyster</name>
    <dbReference type="NCBI Taxonomy" id="6565"/>
    <lineage>
        <taxon>Eukaryota</taxon>
        <taxon>Metazoa</taxon>
        <taxon>Spiralia</taxon>
        <taxon>Lophotrochozoa</taxon>
        <taxon>Mollusca</taxon>
        <taxon>Bivalvia</taxon>
        <taxon>Autobranchia</taxon>
        <taxon>Pteriomorphia</taxon>
        <taxon>Ostreida</taxon>
        <taxon>Ostreoidea</taxon>
        <taxon>Ostreidae</taxon>
        <taxon>Crassostrea</taxon>
    </lineage>
</organism>
<dbReference type="Pfam" id="PF09815">
    <property type="entry name" value="XK-related"/>
    <property type="match status" value="1"/>
</dbReference>
<protein>
    <recommendedName>
        <fullName evidence="7">XK-related protein</fullName>
    </recommendedName>
</protein>
<keyword evidence="6 7" id="KW-0472">Membrane</keyword>
<feature type="transmembrane region" description="Helical" evidence="7">
    <location>
        <begin position="308"/>
        <end position="331"/>
    </location>
</feature>
<evidence type="ECO:0000256" key="3">
    <source>
        <dbReference type="ARBA" id="ARBA00022475"/>
    </source>
</evidence>
<feature type="transmembrane region" description="Helical" evidence="7">
    <location>
        <begin position="395"/>
        <end position="424"/>
    </location>
</feature>
<dbReference type="InterPro" id="IPR018629">
    <property type="entry name" value="XK-rel"/>
</dbReference>
<proteinExistence type="inferred from homology"/>
<feature type="compositionally biased region" description="Basic and acidic residues" evidence="8">
    <location>
        <begin position="69"/>
        <end position="79"/>
    </location>
</feature>
<feature type="compositionally biased region" description="Polar residues" evidence="8">
    <location>
        <begin position="85"/>
        <end position="97"/>
    </location>
</feature>
<dbReference type="PANTHER" id="PTHR16024:SF6">
    <property type="entry name" value="XK-RELATED PROTEIN"/>
    <property type="match status" value="1"/>
</dbReference>
<feature type="compositionally biased region" description="Basic and acidic residues" evidence="8">
    <location>
        <begin position="105"/>
        <end position="114"/>
    </location>
</feature>
<feature type="transmembrane region" description="Helical" evidence="7">
    <location>
        <begin position="501"/>
        <end position="521"/>
    </location>
</feature>
<feature type="compositionally biased region" description="Basic and acidic residues" evidence="8">
    <location>
        <begin position="125"/>
        <end position="135"/>
    </location>
</feature>
<accession>A0A8B8DWD7</accession>
<feature type="transmembrane region" description="Helical" evidence="7">
    <location>
        <begin position="179"/>
        <end position="205"/>
    </location>
</feature>
<evidence type="ECO:0000256" key="8">
    <source>
        <dbReference type="SAM" id="MobiDB-lite"/>
    </source>
</evidence>
<feature type="transmembrane region" description="Helical" evidence="7">
    <location>
        <begin position="533"/>
        <end position="555"/>
    </location>
</feature>
<evidence type="ECO:0000256" key="2">
    <source>
        <dbReference type="ARBA" id="ARBA00008789"/>
    </source>
</evidence>
<evidence type="ECO:0000256" key="5">
    <source>
        <dbReference type="ARBA" id="ARBA00022989"/>
    </source>
</evidence>
<sequence length="575" mass="65707">MSKMSDKEALTPGERKREEENTEGKVVLPPGLMDMKMEDSVRYKSGPEPSKQLAKAAMARRAISVENGTSDKVEAKPIPEEPDTTDGQSNKNKNQNMEEIPESEAPEKPPRAVQEEGNDAINDPLLKESDKRENGDEGTGQPQEDEGEGDKDRTFCCLTIKTRPSDKPDWPPKFQIKDIILAFIGFLTFAIDYGTDIRLLIFYYTEHRWTHLYLTAGFIVVPSVISGFISVIWYKMYYRRDLRNQYNHARTLYLFRIVLSFLQLGRLWRQGEYIYNASHSIRLEKQGEDHRTEAHRLRKRAIEEKRDSTILGLIDGFLESALQLLLQIYIAADSGYYVTEFPILSSLMSSWVSTSLIITTYYRANRKAQKDKDNVDYVSSLFYLLWRLFELGPRYILLGLCAAFFKPWSFIVAGVHVVFVTLLYRFMKAELKGICEDPVEENPVENGNVPNTENETEASTQSKSKGCVAPVLRHAFLVVLGFIGLFSFINLKEGRTRYLTFVYYVVYYAENLLMVALLVWLADDRLSQPDSNVLVVAPIGIIGHVISAGVFYFLFHPQTSGKRRVIAPRFKLNCP</sequence>
<feature type="transmembrane region" description="Helical" evidence="7">
    <location>
        <begin position="211"/>
        <end position="234"/>
    </location>
</feature>
<keyword evidence="3" id="KW-1003">Cell membrane</keyword>
<evidence type="ECO:0000313" key="10">
    <source>
        <dbReference type="RefSeq" id="XP_022332552.1"/>
    </source>
</evidence>
<keyword evidence="4 7" id="KW-0812">Transmembrane</keyword>
<dbReference type="AlphaFoldDB" id="A0A8B8DWD7"/>
<feature type="compositionally biased region" description="Low complexity" evidence="8">
    <location>
        <begin position="444"/>
        <end position="453"/>
    </location>
</feature>
<comment type="similarity">
    <text evidence="2 7">Belongs to the XK family.</text>
</comment>
<evidence type="ECO:0000256" key="7">
    <source>
        <dbReference type="RuleBase" id="RU910716"/>
    </source>
</evidence>
<evidence type="ECO:0000256" key="6">
    <source>
        <dbReference type="ARBA" id="ARBA00023136"/>
    </source>
</evidence>
<dbReference type="InterPro" id="IPR050895">
    <property type="entry name" value="XK-related_scramblase"/>
</dbReference>
<keyword evidence="5 7" id="KW-1133">Transmembrane helix</keyword>
<evidence type="ECO:0000313" key="9">
    <source>
        <dbReference type="Proteomes" id="UP000694844"/>
    </source>
</evidence>
<feature type="transmembrane region" description="Helical" evidence="7">
    <location>
        <begin position="471"/>
        <end position="489"/>
    </location>
</feature>
<feature type="region of interest" description="Disordered" evidence="8">
    <location>
        <begin position="1"/>
        <end position="153"/>
    </location>
</feature>
<evidence type="ECO:0000256" key="4">
    <source>
        <dbReference type="ARBA" id="ARBA00022692"/>
    </source>
</evidence>